<organism evidence="1 2">
    <name type="scientific">Saccharibacillus sacchari</name>
    <dbReference type="NCBI Taxonomy" id="456493"/>
    <lineage>
        <taxon>Bacteria</taxon>
        <taxon>Bacillati</taxon>
        <taxon>Bacillota</taxon>
        <taxon>Bacilli</taxon>
        <taxon>Bacillales</taxon>
        <taxon>Paenibacillaceae</taxon>
        <taxon>Saccharibacillus</taxon>
    </lineage>
</organism>
<dbReference type="EMBL" id="JBBKAR010000031">
    <property type="protein sequence ID" value="MEJ8303972.1"/>
    <property type="molecule type" value="Genomic_DNA"/>
</dbReference>
<reference evidence="1" key="1">
    <citation type="submission" date="2024-03" db="EMBL/GenBank/DDBJ databases">
        <title>Whole genome sequecning of epiphytes from Marcgravia umbellata leaves.</title>
        <authorList>
            <person name="Kumar G."/>
            <person name="Savka M.A."/>
        </authorList>
    </citation>
    <scope>NUCLEOTIDE SEQUENCE</scope>
    <source>
        <strain evidence="1">RIT_BL5</strain>
    </source>
</reference>
<protein>
    <submittedName>
        <fullName evidence="1">Uncharacterized protein</fullName>
    </submittedName>
</protein>
<name>A0ACC6PAP4_9BACL</name>
<evidence type="ECO:0000313" key="1">
    <source>
        <dbReference type="EMBL" id="MEJ8303972.1"/>
    </source>
</evidence>
<comment type="caution">
    <text evidence="1">The sequence shown here is derived from an EMBL/GenBank/DDBJ whole genome shotgun (WGS) entry which is preliminary data.</text>
</comment>
<proteinExistence type="predicted"/>
<dbReference type="Proteomes" id="UP001380953">
    <property type="component" value="Unassembled WGS sequence"/>
</dbReference>
<accession>A0ACC6PAP4</accession>
<gene>
    <name evidence="1" type="ORF">WKI47_08690</name>
</gene>
<keyword evidence="2" id="KW-1185">Reference proteome</keyword>
<sequence length="105" mass="12281">MIFYAIGLTLLGLLLLFLTPQFMGAAILIVIVFVVSVLNYMRTRQLQDDMREIRRHLGVMGEKEAAGYDIERQIDRVDELSDRERAEIDRRSEAELEQESRNRRP</sequence>
<evidence type="ECO:0000313" key="2">
    <source>
        <dbReference type="Proteomes" id="UP001380953"/>
    </source>
</evidence>